<evidence type="ECO:0000313" key="2">
    <source>
        <dbReference type="Proteomes" id="UP001295684"/>
    </source>
</evidence>
<sequence length="135" mass="15958">MNFKQIEKFYTKISRKEKRIRVYYDPKFAANGVKGRKHAYMKELVKERQKDLSIFGKDPYISPLEERDKFLKDLKIYMQKGFKHQFDDYQDVSGEPDSPVLFETFQNRAKSLDSSNEKLLIDLRGFTGKVSCSKV</sequence>
<accession>A0AAD1Y1D3</accession>
<dbReference type="EMBL" id="CAMPGE010025068">
    <property type="protein sequence ID" value="CAI2382863.1"/>
    <property type="molecule type" value="Genomic_DNA"/>
</dbReference>
<gene>
    <name evidence="1" type="ORF">ECRASSUSDP1_LOCUS24351</name>
</gene>
<dbReference type="Proteomes" id="UP001295684">
    <property type="component" value="Unassembled WGS sequence"/>
</dbReference>
<organism evidence="1 2">
    <name type="scientific">Euplotes crassus</name>
    <dbReference type="NCBI Taxonomy" id="5936"/>
    <lineage>
        <taxon>Eukaryota</taxon>
        <taxon>Sar</taxon>
        <taxon>Alveolata</taxon>
        <taxon>Ciliophora</taxon>
        <taxon>Intramacronucleata</taxon>
        <taxon>Spirotrichea</taxon>
        <taxon>Hypotrichia</taxon>
        <taxon>Euplotida</taxon>
        <taxon>Euplotidae</taxon>
        <taxon>Moneuplotes</taxon>
    </lineage>
</organism>
<keyword evidence="2" id="KW-1185">Reference proteome</keyword>
<reference evidence="1" key="1">
    <citation type="submission" date="2023-07" db="EMBL/GenBank/DDBJ databases">
        <authorList>
            <consortium name="AG Swart"/>
            <person name="Singh M."/>
            <person name="Singh A."/>
            <person name="Seah K."/>
            <person name="Emmerich C."/>
        </authorList>
    </citation>
    <scope>NUCLEOTIDE SEQUENCE</scope>
    <source>
        <strain evidence="1">DP1</strain>
    </source>
</reference>
<protein>
    <submittedName>
        <fullName evidence="1">Uncharacterized protein</fullName>
    </submittedName>
</protein>
<proteinExistence type="predicted"/>
<comment type="caution">
    <text evidence="1">The sequence shown here is derived from an EMBL/GenBank/DDBJ whole genome shotgun (WGS) entry which is preliminary data.</text>
</comment>
<dbReference type="AlphaFoldDB" id="A0AAD1Y1D3"/>
<evidence type="ECO:0000313" key="1">
    <source>
        <dbReference type="EMBL" id="CAI2382863.1"/>
    </source>
</evidence>
<name>A0AAD1Y1D3_EUPCR</name>